<feature type="compositionally biased region" description="Acidic residues" evidence="1">
    <location>
        <begin position="65"/>
        <end position="78"/>
    </location>
</feature>
<keyword evidence="4" id="KW-1185">Reference proteome</keyword>
<reference evidence="3" key="1">
    <citation type="submission" date="2023-03" db="EMBL/GenBank/DDBJ databases">
        <title>Massive genome expansion in bonnet fungi (Mycena s.s.) driven by repeated elements and novel gene families across ecological guilds.</title>
        <authorList>
            <consortium name="Lawrence Berkeley National Laboratory"/>
            <person name="Harder C.B."/>
            <person name="Miyauchi S."/>
            <person name="Viragh M."/>
            <person name="Kuo A."/>
            <person name="Thoen E."/>
            <person name="Andreopoulos B."/>
            <person name="Lu D."/>
            <person name="Skrede I."/>
            <person name="Drula E."/>
            <person name="Henrissat B."/>
            <person name="Morin E."/>
            <person name="Kohler A."/>
            <person name="Barry K."/>
            <person name="LaButti K."/>
            <person name="Morin E."/>
            <person name="Salamov A."/>
            <person name="Lipzen A."/>
            <person name="Mereny Z."/>
            <person name="Hegedus B."/>
            <person name="Baldrian P."/>
            <person name="Stursova M."/>
            <person name="Weitz H."/>
            <person name="Taylor A."/>
            <person name="Grigoriev I.V."/>
            <person name="Nagy L.G."/>
            <person name="Martin F."/>
            <person name="Kauserud H."/>
        </authorList>
    </citation>
    <scope>NUCLEOTIDE SEQUENCE</scope>
    <source>
        <strain evidence="3">CBHHK002</strain>
    </source>
</reference>
<organism evidence="3 4">
    <name type="scientific">Mycena albidolilacea</name>
    <dbReference type="NCBI Taxonomy" id="1033008"/>
    <lineage>
        <taxon>Eukaryota</taxon>
        <taxon>Fungi</taxon>
        <taxon>Dikarya</taxon>
        <taxon>Basidiomycota</taxon>
        <taxon>Agaricomycotina</taxon>
        <taxon>Agaricomycetes</taxon>
        <taxon>Agaricomycetidae</taxon>
        <taxon>Agaricales</taxon>
        <taxon>Marasmiineae</taxon>
        <taxon>Mycenaceae</taxon>
        <taxon>Mycena</taxon>
    </lineage>
</organism>
<keyword evidence="2" id="KW-0812">Transmembrane</keyword>
<gene>
    <name evidence="3" type="ORF">DFH08DRAFT_889261</name>
</gene>
<accession>A0AAD7EGK9</accession>
<protein>
    <submittedName>
        <fullName evidence="3">Uncharacterized protein</fullName>
    </submittedName>
</protein>
<evidence type="ECO:0000313" key="3">
    <source>
        <dbReference type="EMBL" id="KAJ7321655.1"/>
    </source>
</evidence>
<feature type="transmembrane region" description="Helical" evidence="2">
    <location>
        <begin position="6"/>
        <end position="32"/>
    </location>
</feature>
<evidence type="ECO:0000313" key="4">
    <source>
        <dbReference type="Proteomes" id="UP001218218"/>
    </source>
</evidence>
<evidence type="ECO:0000256" key="2">
    <source>
        <dbReference type="SAM" id="Phobius"/>
    </source>
</evidence>
<evidence type="ECO:0000256" key="1">
    <source>
        <dbReference type="SAM" id="MobiDB-lite"/>
    </source>
</evidence>
<comment type="caution">
    <text evidence="3">The sequence shown here is derived from an EMBL/GenBank/DDBJ whole genome shotgun (WGS) entry which is preliminary data.</text>
</comment>
<feature type="compositionally biased region" description="Basic and acidic residues" evidence="1">
    <location>
        <begin position="52"/>
        <end position="64"/>
    </location>
</feature>
<keyword evidence="2" id="KW-0472">Membrane</keyword>
<dbReference type="Proteomes" id="UP001218218">
    <property type="component" value="Unassembled WGS sequence"/>
</dbReference>
<dbReference type="EMBL" id="JARIHO010000050">
    <property type="protein sequence ID" value="KAJ7321655.1"/>
    <property type="molecule type" value="Genomic_DNA"/>
</dbReference>
<keyword evidence="2" id="KW-1133">Transmembrane helix</keyword>
<proteinExistence type="predicted"/>
<dbReference type="AlphaFoldDB" id="A0AAD7EGK9"/>
<feature type="region of interest" description="Disordered" evidence="1">
    <location>
        <begin position="46"/>
        <end position="78"/>
    </location>
</feature>
<sequence>MMTCWVVHHLITPFSIWCTAISHIVSCIYHLLSPLSPEVSKIYLRAQQHSRQHQDSDEGNHCQSEEPEEDAEVDTAAD</sequence>
<name>A0AAD7EGK9_9AGAR</name>